<dbReference type="EMBL" id="BMTF01000005">
    <property type="protein sequence ID" value="GGV80423.1"/>
    <property type="molecule type" value="Genomic_DNA"/>
</dbReference>
<proteinExistence type="predicted"/>
<sequence>MTSLPGTPSSWSPATATPVNCPSIAANSATPVILATLVDVVCCWWRVEEDFQMAKGVAGLDQGQTTCCTGPPGSVSTGNRLHYVSYEWTRAGSTDIRTPDDCTPAGP</sequence>
<evidence type="ECO:0000313" key="2">
    <source>
        <dbReference type="Proteomes" id="UP000660675"/>
    </source>
</evidence>
<organism evidence="1 2">
    <name type="scientific">Streptomyces gelaticus</name>
    <dbReference type="NCBI Taxonomy" id="285446"/>
    <lineage>
        <taxon>Bacteria</taxon>
        <taxon>Bacillati</taxon>
        <taxon>Actinomycetota</taxon>
        <taxon>Actinomycetes</taxon>
        <taxon>Kitasatosporales</taxon>
        <taxon>Streptomycetaceae</taxon>
        <taxon>Streptomyces</taxon>
    </lineage>
</organism>
<keyword evidence="2" id="KW-1185">Reference proteome</keyword>
<name>A0ABQ2VUU5_9ACTN</name>
<protein>
    <submittedName>
        <fullName evidence="1">Uncharacterized protein</fullName>
    </submittedName>
</protein>
<accession>A0ABQ2VUU5</accession>
<gene>
    <name evidence="1" type="ORF">GCM10015535_18460</name>
</gene>
<evidence type="ECO:0000313" key="1">
    <source>
        <dbReference type="EMBL" id="GGV80423.1"/>
    </source>
</evidence>
<reference evidence="2" key="1">
    <citation type="journal article" date="2019" name="Int. J. Syst. Evol. Microbiol.">
        <title>The Global Catalogue of Microorganisms (GCM) 10K type strain sequencing project: providing services to taxonomists for standard genome sequencing and annotation.</title>
        <authorList>
            <consortium name="The Broad Institute Genomics Platform"/>
            <consortium name="The Broad Institute Genome Sequencing Center for Infectious Disease"/>
            <person name="Wu L."/>
            <person name="Ma J."/>
        </authorList>
    </citation>
    <scope>NUCLEOTIDE SEQUENCE [LARGE SCALE GENOMIC DNA]</scope>
    <source>
        <strain evidence="2">JCM 4376</strain>
    </source>
</reference>
<dbReference type="Proteomes" id="UP000660675">
    <property type="component" value="Unassembled WGS sequence"/>
</dbReference>
<comment type="caution">
    <text evidence="1">The sequence shown here is derived from an EMBL/GenBank/DDBJ whole genome shotgun (WGS) entry which is preliminary data.</text>
</comment>